<proteinExistence type="predicted"/>
<reference evidence="1" key="2">
    <citation type="submission" date="2020-05" db="UniProtKB">
        <authorList>
            <consortium name="EnsemblMetazoa"/>
        </authorList>
    </citation>
    <scope>IDENTIFICATION</scope>
    <source>
        <strain evidence="1">Indian</strain>
    </source>
</reference>
<evidence type="ECO:0000313" key="1">
    <source>
        <dbReference type="EnsemblMetazoa" id="ASTEI11162-PA"/>
    </source>
</evidence>
<dbReference type="CDD" id="cd09276">
    <property type="entry name" value="Rnase_HI_RT_non_LTR"/>
    <property type="match status" value="1"/>
</dbReference>
<organism evidence="1 2">
    <name type="scientific">Anopheles stephensi</name>
    <name type="common">Indo-Pakistan malaria mosquito</name>
    <dbReference type="NCBI Taxonomy" id="30069"/>
    <lineage>
        <taxon>Eukaryota</taxon>
        <taxon>Metazoa</taxon>
        <taxon>Ecdysozoa</taxon>
        <taxon>Arthropoda</taxon>
        <taxon>Hexapoda</taxon>
        <taxon>Insecta</taxon>
        <taxon>Pterygota</taxon>
        <taxon>Neoptera</taxon>
        <taxon>Endopterygota</taxon>
        <taxon>Diptera</taxon>
        <taxon>Nematocera</taxon>
        <taxon>Culicoidea</taxon>
        <taxon>Culicidae</taxon>
        <taxon>Anophelinae</taxon>
        <taxon>Anopheles</taxon>
    </lineage>
</organism>
<protein>
    <submittedName>
        <fullName evidence="1">Uncharacterized protein</fullName>
    </submittedName>
</protein>
<dbReference type="Proteomes" id="UP000076408">
    <property type="component" value="Unassembled WGS sequence"/>
</dbReference>
<dbReference type="SUPFAM" id="SSF53098">
    <property type="entry name" value="Ribonuclease H-like"/>
    <property type="match status" value="1"/>
</dbReference>
<dbReference type="AlphaFoldDB" id="A0A182YRS6"/>
<dbReference type="InterPro" id="IPR012337">
    <property type="entry name" value="RNaseH-like_sf"/>
</dbReference>
<dbReference type="EnsemblMetazoa" id="ASTEI11162-RA">
    <property type="protein sequence ID" value="ASTEI11162-PA"/>
    <property type="gene ID" value="ASTEI11162"/>
</dbReference>
<dbReference type="GO" id="GO:0003676">
    <property type="term" value="F:nucleic acid binding"/>
    <property type="evidence" value="ECO:0007669"/>
    <property type="project" value="InterPro"/>
</dbReference>
<name>A0A182YRS6_ANOST</name>
<keyword evidence="2" id="KW-1185">Reference proteome</keyword>
<dbReference type="InterPro" id="IPR036397">
    <property type="entry name" value="RNaseH_sf"/>
</dbReference>
<sequence length="125" mass="13849">MQHFRKLITEEYKIFHMIYTDGSVDDSSAGCGIFSANTSNNIKLRENTSIFSAEAIAITIASEEGTVTDRPNVIFTDSASVLWRKAAIDSVSENRSLVYCWITGHCGIRGNETADQLANEGRRIK</sequence>
<accession>A0A182YRS6</accession>
<reference evidence="2" key="1">
    <citation type="journal article" date="2014" name="Genome Biol.">
        <title>Genome analysis of a major urban malaria vector mosquito, Anopheles stephensi.</title>
        <authorList>
            <person name="Jiang X."/>
            <person name="Peery A."/>
            <person name="Hall A.B."/>
            <person name="Sharma A."/>
            <person name="Chen X.G."/>
            <person name="Waterhouse R.M."/>
            <person name="Komissarov A."/>
            <person name="Riehle M.M."/>
            <person name="Shouche Y."/>
            <person name="Sharakhova M.V."/>
            <person name="Lawson D."/>
            <person name="Pakpour N."/>
            <person name="Arensburger P."/>
            <person name="Davidson V.L."/>
            <person name="Eiglmeier K."/>
            <person name="Emrich S."/>
            <person name="George P."/>
            <person name="Kennedy R.C."/>
            <person name="Mane S.P."/>
            <person name="Maslen G."/>
            <person name="Oringanje C."/>
            <person name="Qi Y."/>
            <person name="Settlage R."/>
            <person name="Tojo M."/>
            <person name="Tubio J.M."/>
            <person name="Unger M.F."/>
            <person name="Wang B."/>
            <person name="Vernick K.D."/>
            <person name="Ribeiro J.M."/>
            <person name="James A.A."/>
            <person name="Michel K."/>
            <person name="Riehle M.A."/>
            <person name="Luckhart S."/>
            <person name="Sharakhov I.V."/>
            <person name="Tu Z."/>
        </authorList>
    </citation>
    <scope>NUCLEOTIDE SEQUENCE [LARGE SCALE GENOMIC DNA]</scope>
    <source>
        <strain evidence="2">Indian</strain>
    </source>
</reference>
<dbReference type="STRING" id="30069.A0A182YRS6"/>
<evidence type="ECO:0000313" key="2">
    <source>
        <dbReference type="Proteomes" id="UP000076408"/>
    </source>
</evidence>
<dbReference type="Gene3D" id="3.30.420.10">
    <property type="entry name" value="Ribonuclease H-like superfamily/Ribonuclease H"/>
    <property type="match status" value="2"/>
</dbReference>
<dbReference type="VEuPathDB" id="VectorBase:ASTEI11162"/>